<dbReference type="Proteomes" id="UP000607435">
    <property type="component" value="Unassembled WGS sequence"/>
</dbReference>
<keyword evidence="2" id="KW-1185">Reference proteome</keyword>
<evidence type="ECO:0008006" key="3">
    <source>
        <dbReference type="Google" id="ProtNLM"/>
    </source>
</evidence>
<name>A0ABR6Y4L1_9FLAO</name>
<dbReference type="EMBL" id="JACOME010000005">
    <property type="protein sequence ID" value="MBC3847673.1"/>
    <property type="molecule type" value="Genomic_DNA"/>
</dbReference>
<dbReference type="RefSeq" id="WP_186846776.1">
    <property type="nucleotide sequence ID" value="NZ_JACOME010000005.1"/>
</dbReference>
<sequence length="253" mass="29650">MKFSKTTFEVSIDDNENIIDTISIVKTKTDKNEKILYTLIEYLPKVDGQPIQQSYFRNDEDLFYRETKINEEYKSIFQTFVNKDNEIVNAQMISIASESPNDTISMNYDYKYDSDGKKESLFITSKTDSINSLDYTEYNKKGKPVLGYLIFDNDTLQKRKMKYLNGKMIESTYEFKEPFRITISTYDSNEKIKSEILYLKINDTIKKASESIYENSKYENTELIITKDILNDTVTKKKLITVHNNVNESKPKP</sequence>
<evidence type="ECO:0000313" key="1">
    <source>
        <dbReference type="EMBL" id="MBC3847673.1"/>
    </source>
</evidence>
<reference evidence="1 2" key="1">
    <citation type="submission" date="2020-08" db="EMBL/GenBank/DDBJ databases">
        <title>Winogradskyella ouciana sp. nov., isolated from the hadal seawater of the Mariana Trench.</title>
        <authorList>
            <person name="He X."/>
        </authorList>
    </citation>
    <scope>NUCLEOTIDE SEQUENCE [LARGE SCALE GENOMIC DNA]</scope>
    <source>
        <strain evidence="1 2">KCTC 22026</strain>
    </source>
</reference>
<proteinExistence type="predicted"/>
<evidence type="ECO:0000313" key="2">
    <source>
        <dbReference type="Proteomes" id="UP000607435"/>
    </source>
</evidence>
<comment type="caution">
    <text evidence="1">The sequence shown here is derived from an EMBL/GenBank/DDBJ whole genome shotgun (WGS) entry which is preliminary data.</text>
</comment>
<gene>
    <name evidence="1" type="ORF">H6H04_14845</name>
</gene>
<protein>
    <recommendedName>
        <fullName evidence="3">YD repeat-containing protein</fullName>
    </recommendedName>
</protein>
<accession>A0ABR6Y4L1</accession>
<organism evidence="1 2">
    <name type="scientific">Winogradskyella echinorum</name>
    <dbReference type="NCBI Taxonomy" id="538189"/>
    <lineage>
        <taxon>Bacteria</taxon>
        <taxon>Pseudomonadati</taxon>
        <taxon>Bacteroidota</taxon>
        <taxon>Flavobacteriia</taxon>
        <taxon>Flavobacteriales</taxon>
        <taxon>Flavobacteriaceae</taxon>
        <taxon>Winogradskyella</taxon>
    </lineage>
</organism>